<dbReference type="AlphaFoldDB" id="A0A0F9L721"/>
<protein>
    <submittedName>
        <fullName evidence="1">Uncharacterized protein</fullName>
    </submittedName>
</protein>
<proteinExistence type="predicted"/>
<organism evidence="1">
    <name type="scientific">marine sediment metagenome</name>
    <dbReference type="NCBI Taxonomy" id="412755"/>
    <lineage>
        <taxon>unclassified sequences</taxon>
        <taxon>metagenomes</taxon>
        <taxon>ecological metagenomes</taxon>
    </lineage>
</organism>
<gene>
    <name evidence="1" type="ORF">LCGC14_1312110</name>
</gene>
<comment type="caution">
    <text evidence="1">The sequence shown here is derived from an EMBL/GenBank/DDBJ whole genome shotgun (WGS) entry which is preliminary data.</text>
</comment>
<dbReference type="EMBL" id="LAZR01007754">
    <property type="protein sequence ID" value="KKM83176.1"/>
    <property type="molecule type" value="Genomic_DNA"/>
</dbReference>
<name>A0A0F9L721_9ZZZZ</name>
<reference evidence="1" key="1">
    <citation type="journal article" date="2015" name="Nature">
        <title>Complex archaea that bridge the gap between prokaryotes and eukaryotes.</title>
        <authorList>
            <person name="Spang A."/>
            <person name="Saw J.H."/>
            <person name="Jorgensen S.L."/>
            <person name="Zaremba-Niedzwiedzka K."/>
            <person name="Martijn J."/>
            <person name="Lind A.E."/>
            <person name="van Eijk R."/>
            <person name="Schleper C."/>
            <person name="Guy L."/>
            <person name="Ettema T.J."/>
        </authorList>
    </citation>
    <scope>NUCLEOTIDE SEQUENCE</scope>
</reference>
<sequence length="87" mass="10187">MQEAIVEQDTLKEWDITPSGEAYLDELDTEYPTEEQEKELIILISMMEDGPLTTHRLKSEYTKNWGRPRGFTQALESLSSRKYMEKS</sequence>
<evidence type="ECO:0000313" key="1">
    <source>
        <dbReference type="EMBL" id="KKM83176.1"/>
    </source>
</evidence>
<accession>A0A0F9L721</accession>